<dbReference type="InterPro" id="IPR007138">
    <property type="entry name" value="ABM_dom"/>
</dbReference>
<dbReference type="PROSITE" id="PS51725">
    <property type="entry name" value="ABM"/>
    <property type="match status" value="1"/>
</dbReference>
<sequence length="101" mass="11611">MFVVNATVPVNPEDRDEAKELFADVAEKSRTEDGIIDYRVSTDVDDPNLFRIFEQYEDDEAFETHMQTDHIDEFMAQLPDLLGGEVDATRFDVESSSELEF</sequence>
<evidence type="ECO:0000313" key="3">
    <source>
        <dbReference type="Proteomes" id="UP000001903"/>
    </source>
</evidence>
<gene>
    <name evidence="2" type="ordered locus">Htur_3835</name>
</gene>
<dbReference type="Gene3D" id="3.30.70.100">
    <property type="match status" value="1"/>
</dbReference>
<dbReference type="InterPro" id="IPR011008">
    <property type="entry name" value="Dimeric_a/b-barrel"/>
</dbReference>
<dbReference type="OrthoDB" id="8931at2157"/>
<keyword evidence="2" id="KW-0503">Monooxygenase</keyword>
<dbReference type="GO" id="GO:0004497">
    <property type="term" value="F:monooxygenase activity"/>
    <property type="evidence" value="ECO:0007669"/>
    <property type="project" value="UniProtKB-KW"/>
</dbReference>
<protein>
    <submittedName>
        <fullName evidence="2">Antibiotic biosynthesis monooxygenase</fullName>
    </submittedName>
</protein>
<geneLocation type="plasmid" evidence="2 3">
    <name>pHTUR01</name>
</geneLocation>
<keyword evidence="2" id="KW-0560">Oxidoreductase</keyword>
<dbReference type="PANTHER" id="PTHR33336">
    <property type="entry name" value="QUINOL MONOOXYGENASE YGIN-RELATED"/>
    <property type="match status" value="1"/>
</dbReference>
<dbReference type="InterPro" id="IPR050744">
    <property type="entry name" value="AI-2_Isomerase_LsrG"/>
</dbReference>
<dbReference type="AlphaFoldDB" id="D2RZZ8"/>
<keyword evidence="3" id="KW-1185">Reference proteome</keyword>
<dbReference type="HOGENOM" id="CLU_131496_11_0_2"/>
<evidence type="ECO:0000313" key="2">
    <source>
        <dbReference type="EMBL" id="ADB62695.1"/>
    </source>
</evidence>
<dbReference type="SUPFAM" id="SSF54909">
    <property type="entry name" value="Dimeric alpha+beta barrel"/>
    <property type="match status" value="1"/>
</dbReference>
<accession>D2RZZ8</accession>
<name>D2RZZ8_HALTV</name>
<evidence type="ECO:0000259" key="1">
    <source>
        <dbReference type="PROSITE" id="PS51725"/>
    </source>
</evidence>
<proteinExistence type="predicted"/>
<dbReference type="Pfam" id="PF03992">
    <property type="entry name" value="ABM"/>
    <property type="match status" value="1"/>
</dbReference>
<dbReference type="Proteomes" id="UP000001903">
    <property type="component" value="Plasmid pHTUR01"/>
</dbReference>
<keyword evidence="2" id="KW-0614">Plasmid</keyword>
<dbReference type="PANTHER" id="PTHR33336:SF15">
    <property type="entry name" value="ABM DOMAIN-CONTAINING PROTEIN"/>
    <property type="match status" value="1"/>
</dbReference>
<feature type="domain" description="ABM" evidence="1">
    <location>
        <begin position="2"/>
        <end position="91"/>
    </location>
</feature>
<dbReference type="EMBL" id="CP001861">
    <property type="protein sequence ID" value="ADB62695.1"/>
    <property type="molecule type" value="Genomic_DNA"/>
</dbReference>
<organism evidence="2 3">
    <name type="scientific">Haloterrigena turkmenica (strain ATCC 51198 / DSM 5511 / JCM 9101 / NCIMB 13204 / VKM B-1734 / 4k)</name>
    <name type="common">Halococcus turkmenicus</name>
    <dbReference type="NCBI Taxonomy" id="543526"/>
    <lineage>
        <taxon>Archaea</taxon>
        <taxon>Methanobacteriati</taxon>
        <taxon>Methanobacteriota</taxon>
        <taxon>Stenosarchaea group</taxon>
        <taxon>Halobacteria</taxon>
        <taxon>Halobacteriales</taxon>
        <taxon>Natrialbaceae</taxon>
        <taxon>Haloterrigena</taxon>
    </lineage>
</organism>
<reference evidence="2 3" key="1">
    <citation type="journal article" date="2010" name="Stand. Genomic Sci.">
        <title>Complete genome sequence of Haloterrigena turkmenica type strain (4k).</title>
        <authorList>
            <person name="Saunders E."/>
            <person name="Tindall B.J."/>
            <person name="Fahnrich R."/>
            <person name="Lapidus A."/>
            <person name="Copeland A."/>
            <person name="Del Rio T.G."/>
            <person name="Lucas S."/>
            <person name="Chen F."/>
            <person name="Tice H."/>
            <person name="Cheng J.F."/>
            <person name="Han C."/>
            <person name="Detter J.C."/>
            <person name="Bruce D."/>
            <person name="Goodwin L."/>
            <person name="Chain P."/>
            <person name="Pitluck S."/>
            <person name="Pati A."/>
            <person name="Ivanova N."/>
            <person name="Mavromatis K."/>
            <person name="Chen A."/>
            <person name="Palaniappan K."/>
            <person name="Land M."/>
            <person name="Hauser L."/>
            <person name="Chang Y.J."/>
            <person name="Jeffries C.D."/>
            <person name="Brettin T."/>
            <person name="Rohde M."/>
            <person name="Goker M."/>
            <person name="Bristow J."/>
            <person name="Eisen J.A."/>
            <person name="Markowitz V."/>
            <person name="Hugenholtz P."/>
            <person name="Klenk H.P."/>
            <person name="Kyrpides N.C."/>
        </authorList>
    </citation>
    <scope>NUCLEOTIDE SEQUENCE [LARGE SCALE GENOMIC DNA]</scope>
    <source>
        <strain evidence="3">ATCC 51198 / DSM 5511 / JCM 9101 / NCIMB 13204 / VKM B-1734 / 4k</strain>
    </source>
</reference>
<dbReference type="KEGG" id="htu:Htur_3835"/>